<proteinExistence type="predicted"/>
<keyword evidence="4" id="KW-1185">Reference proteome</keyword>
<reference evidence="4" key="1">
    <citation type="submission" date="2015-06" db="EMBL/GenBank/DDBJ databases">
        <authorList>
            <person name="Bertelli C."/>
        </authorList>
    </citation>
    <scope>NUCLEOTIDE SEQUENCE [LARGE SCALE GENOMIC DNA]</scope>
    <source>
        <strain evidence="4">CRIB-30</strain>
    </source>
</reference>
<dbReference type="InterPro" id="IPR002826">
    <property type="entry name" value="MptE-like"/>
</dbReference>
<dbReference type="InterPro" id="IPR011652">
    <property type="entry name" value="MORN_2"/>
</dbReference>
<dbReference type="PANTHER" id="PTHR41786:SF1">
    <property type="entry name" value="6-HYDROXYMETHYLPTERIN DIPHOSPHOKINASE MPTE-LIKE DOMAIN-CONTAINING PROTEIN"/>
    <property type="match status" value="1"/>
</dbReference>
<organism evidence="3 4">
    <name type="scientific">Estrella lausannensis</name>
    <dbReference type="NCBI Taxonomy" id="483423"/>
    <lineage>
        <taxon>Bacteria</taxon>
        <taxon>Pseudomonadati</taxon>
        <taxon>Chlamydiota</taxon>
        <taxon>Chlamydiia</taxon>
        <taxon>Parachlamydiales</taxon>
        <taxon>Candidatus Criblamydiaceae</taxon>
        <taxon>Estrella</taxon>
    </lineage>
</organism>
<protein>
    <recommendedName>
        <fullName evidence="2">6-hydroxymethylpterin diphosphokinase MptE-like domain-containing protein</fullName>
    </recommendedName>
</protein>
<evidence type="ECO:0000313" key="4">
    <source>
        <dbReference type="Proteomes" id="UP000220251"/>
    </source>
</evidence>
<dbReference type="RefSeq" id="WP_098037635.1">
    <property type="nucleotide sequence ID" value="NZ_CWGJ01000006.1"/>
</dbReference>
<evidence type="ECO:0000259" key="2">
    <source>
        <dbReference type="Pfam" id="PF01973"/>
    </source>
</evidence>
<dbReference type="SUPFAM" id="SSF82185">
    <property type="entry name" value="Histone H3 K4-specific methyltransferase SET7/9 N-terminal domain"/>
    <property type="match status" value="2"/>
</dbReference>
<dbReference type="Gene3D" id="2.20.110.10">
    <property type="entry name" value="Histone H3 K4-specific methyltransferase SET7/9 N-terminal domain"/>
    <property type="match status" value="2"/>
</dbReference>
<accession>A0A0H5DQE8</accession>
<name>A0A0H5DQE8_9BACT</name>
<gene>
    <name evidence="3" type="ORF">ELAC_0423</name>
</gene>
<dbReference type="AlphaFoldDB" id="A0A0H5DQE8"/>
<dbReference type="Proteomes" id="UP000220251">
    <property type="component" value="Unassembled WGS sequence"/>
</dbReference>
<evidence type="ECO:0000256" key="1">
    <source>
        <dbReference type="SAM" id="Coils"/>
    </source>
</evidence>
<sequence length="996" mass="112131">MGNEIFQENLRMLHNFDKSLQAVVEGVEPQKWVLSSDPSGSENLLGKEKNQFLHSPEGPLKEAERWASTLKLKEINTLFVYGIGLGYYYEPLKGWLTDSRDNYLVFLEDDAEVLYHFLQTARAKEILRNPKVRIIFLEGVKGDSRRLDAMATHFSTNPYQTTALMYYLKNRVDQLLDLNTKLEYLLNLKKFIHEEYESMGAPFYRNFYVNLLKLPNSLIGSRLFKRFQGIPAIICGAGPSLEKNIDVVKRLKDKALIIAGGTSVNALNAAGINPHFGFGVDPNPDHSLRILTNEAFMVPYFYHMRMNSTALNMLHGDLYYQNVTKTYPVSYWIEKKLGIKAFPIEGGYNVVNASLDMAEALGCSPIITVGVDLAYSEGKSYAAIQSVHPVAEGVMNFVTKNEREELIPRVDIHGKPVLTLWKWMLEAVWYSKFLVSHPQSVVINATEGGIGFPGVPNMTLKEVEEAYLMKEHDFSGMIQALSLDAGMPEGVTTESILKHLVEVEQSLKRTSALVANLEKEFHQLSEEAEAGGEMKLFNPKIIESLAALEKEEAYTTFLSKFDEHYVKMIEKEMQSLEIHQESLESKEVFKRKTSLQAARYDLLGKAASINLNYLKGTIAHIEKVVHEEKAIKSRSINEADCFPKGKEYVFTEEVYSLNDPCLGIEFSGKGSSSLVKSMEGLPLGGWTWEHYTKDGHLHGPSRFVDESGFVAAESWYVDGKKWGRELTFFKNGNLASAGGYKEGKPIQLHQYYYPNGTLRAKLPYKEGLLDGKIELFYPSGVLKRSIEFEEGVRNGEEALYADKGEKIIEATFKGGKPVGKASYYSASGVLQKEVIYKAPGEVDTIFAIDSKGKFVRQETKVVRDYFDSVTLQTERLTKSLSEVFHHLKQVLLELKKESEFLRENQELMKLLNEGIVQIGEELKQLIKLGQVLVDETAQDAQSGKEPIWKTPAAKKLLMAQVTILQETVQAGVAAIRLSVENVLKAFAAHQKKKLGK</sequence>
<keyword evidence="1" id="KW-0175">Coiled coil</keyword>
<dbReference type="EMBL" id="CWGJ01000006">
    <property type="protein sequence ID" value="CRX37779.1"/>
    <property type="molecule type" value="Genomic_DNA"/>
</dbReference>
<dbReference type="OrthoDB" id="5291305at2"/>
<feature type="domain" description="6-hydroxymethylpterin diphosphokinase MptE-like" evidence="2">
    <location>
        <begin position="206"/>
        <end position="377"/>
    </location>
</feature>
<dbReference type="PANTHER" id="PTHR41786">
    <property type="entry name" value="MOTILITY ACCESSORY FACTOR MAF"/>
    <property type="match status" value="1"/>
</dbReference>
<dbReference type="Pfam" id="PF07661">
    <property type="entry name" value="MORN_2"/>
    <property type="match status" value="1"/>
</dbReference>
<feature type="coiled-coil region" evidence="1">
    <location>
        <begin position="500"/>
        <end position="527"/>
    </location>
</feature>
<dbReference type="Pfam" id="PF01973">
    <property type="entry name" value="MptE-like"/>
    <property type="match status" value="1"/>
</dbReference>
<evidence type="ECO:0000313" key="3">
    <source>
        <dbReference type="EMBL" id="CRX37779.1"/>
    </source>
</evidence>